<dbReference type="RefSeq" id="WP_015238158.1">
    <property type="nucleotide sequence ID" value="NC_020285.1"/>
</dbReference>
<comment type="similarity">
    <text evidence="2">Belongs to the uracil-DNA glycosylase (UDG) superfamily. Type 4 (UDGa) family.</text>
</comment>
<gene>
    <name evidence="13" type="ORF">BCUE_0756</name>
</gene>
<organism evidence="13 14">
    <name type="scientific">Candidatus Kinetoplastidibacterium blastocrithidiae TCC012E</name>
    <dbReference type="NCBI Taxonomy" id="1208922"/>
    <lineage>
        <taxon>Bacteria</taxon>
        <taxon>Pseudomonadati</taxon>
        <taxon>Pseudomonadota</taxon>
        <taxon>Betaproteobacteria</taxon>
        <taxon>Candidatus Kinetoplastidibacterium</taxon>
    </lineage>
</organism>
<keyword evidence="9" id="KW-0408">Iron</keyword>
<evidence type="ECO:0000256" key="6">
    <source>
        <dbReference type="ARBA" id="ARBA00022723"/>
    </source>
</evidence>
<dbReference type="KEGG" id="kbt:BCUE_0756"/>
<dbReference type="Pfam" id="PF03167">
    <property type="entry name" value="UDG"/>
    <property type="match status" value="1"/>
</dbReference>
<keyword evidence="11" id="KW-0234">DNA repair</keyword>
<keyword evidence="14" id="KW-1185">Reference proteome</keyword>
<evidence type="ECO:0000256" key="10">
    <source>
        <dbReference type="ARBA" id="ARBA00023014"/>
    </source>
</evidence>
<sequence length="266" mass="29617">MSLNRFQCLFLEEIGIDRLIYSKFIDKNNESSKTFSLNSNNHENKIANSLCNGFNNNNNINTINVLQKDIDSSYKTTFCNDISILKEKVVRCKNCFLSGHRKNVVFGDGVLSDVDCMIIGEAPGEYEDIEGKPFVGKSGKLLDSMLSSIFISRSSNAFISNIVKCRPPGNRNPRPEEIISCRPYLIEQIDIINPKTILALGKFSANTLLCSDSSIRGLRGKIHGFKSKGSSIPVVVSYHPAYLLRRPEEKSLAWADLCLIASLLGK</sequence>
<keyword evidence="5" id="KW-0004">4Fe-4S</keyword>
<dbReference type="Proteomes" id="UP000011563">
    <property type="component" value="Chromosome"/>
</dbReference>
<keyword evidence="13" id="KW-0808">Transferase</keyword>
<dbReference type="EMBL" id="CP003807">
    <property type="protein sequence ID" value="AGF49913.1"/>
    <property type="molecule type" value="Genomic_DNA"/>
</dbReference>
<keyword evidence="10" id="KW-0411">Iron-sulfur</keyword>
<dbReference type="PANTHER" id="PTHR33693">
    <property type="entry name" value="TYPE-5 URACIL-DNA GLYCOSYLASE"/>
    <property type="match status" value="1"/>
</dbReference>
<dbReference type="NCBIfam" id="TIGR00758">
    <property type="entry name" value="UDG_fam4"/>
    <property type="match status" value="1"/>
</dbReference>
<keyword evidence="8" id="KW-0378">Hydrolase</keyword>
<proteinExistence type="inferred from homology"/>
<evidence type="ECO:0000256" key="7">
    <source>
        <dbReference type="ARBA" id="ARBA00022763"/>
    </source>
</evidence>
<dbReference type="InterPro" id="IPR051536">
    <property type="entry name" value="UDG_Type-4/5"/>
</dbReference>
<evidence type="ECO:0000256" key="4">
    <source>
        <dbReference type="ARBA" id="ARBA00019403"/>
    </source>
</evidence>
<evidence type="ECO:0000313" key="14">
    <source>
        <dbReference type="Proteomes" id="UP000011563"/>
    </source>
</evidence>
<dbReference type="GO" id="GO:0046872">
    <property type="term" value="F:metal ion binding"/>
    <property type="evidence" value="ECO:0007669"/>
    <property type="project" value="UniProtKB-KW"/>
</dbReference>
<dbReference type="SMART" id="SM00987">
    <property type="entry name" value="UreE_C"/>
    <property type="match status" value="1"/>
</dbReference>
<feature type="domain" description="Uracil-DNA glycosylase-like" evidence="12">
    <location>
        <begin position="106"/>
        <end position="258"/>
    </location>
</feature>
<evidence type="ECO:0000313" key="13">
    <source>
        <dbReference type="EMBL" id="AGF49913.1"/>
    </source>
</evidence>
<name>M1LBT5_9PROT</name>
<dbReference type="GO" id="GO:0016779">
    <property type="term" value="F:nucleotidyltransferase activity"/>
    <property type="evidence" value="ECO:0007669"/>
    <property type="project" value="UniProtKB-KW"/>
</dbReference>
<dbReference type="EC" id="3.2.2.27" evidence="3"/>
<keyword evidence="7" id="KW-0227">DNA damage</keyword>
<dbReference type="CDD" id="cd10030">
    <property type="entry name" value="UDG-F4_TTUDGA_SPO1dp_like"/>
    <property type="match status" value="1"/>
</dbReference>
<reference evidence="13 14" key="1">
    <citation type="journal article" date="2013" name="Genome Biol. Evol.">
        <title>Genome evolution and phylogenomic analysis of candidatus kinetoplastibacterium, the betaproteobacterial endosymbionts of strigomonas and angomonas.</title>
        <authorList>
            <person name="Alves J.M."/>
            <person name="Serrano M.G."/>
            <person name="Maia da Silva F."/>
            <person name="Voegtly L.J."/>
            <person name="Matveyev A.V."/>
            <person name="Teixeira M.M."/>
            <person name="Camargo E.P."/>
            <person name="Buck G.A."/>
        </authorList>
    </citation>
    <scope>NUCLEOTIDE SEQUENCE [LARGE SCALE GENOMIC DNA]</scope>
    <source>
        <strain evidence="13 14">TCC012E</strain>
    </source>
</reference>
<evidence type="ECO:0000256" key="11">
    <source>
        <dbReference type="ARBA" id="ARBA00023204"/>
    </source>
</evidence>
<protein>
    <recommendedName>
        <fullName evidence="4">Type-4 uracil-DNA glycosylase</fullName>
        <ecNumber evidence="3">3.2.2.27</ecNumber>
    </recommendedName>
</protein>
<evidence type="ECO:0000256" key="9">
    <source>
        <dbReference type="ARBA" id="ARBA00023004"/>
    </source>
</evidence>
<evidence type="ECO:0000256" key="8">
    <source>
        <dbReference type="ARBA" id="ARBA00022801"/>
    </source>
</evidence>
<accession>M1LBT5</accession>
<dbReference type="InterPro" id="IPR005273">
    <property type="entry name" value="Ura-DNA_glyco_family4"/>
</dbReference>
<dbReference type="Gene3D" id="3.40.470.10">
    <property type="entry name" value="Uracil-DNA glycosylase-like domain"/>
    <property type="match status" value="1"/>
</dbReference>
<dbReference type="PATRIC" id="fig|1208922.3.peg.466"/>
<dbReference type="InterPro" id="IPR005122">
    <property type="entry name" value="Uracil-DNA_glycosylase-like"/>
</dbReference>
<evidence type="ECO:0000256" key="5">
    <source>
        <dbReference type="ARBA" id="ARBA00022485"/>
    </source>
</evidence>
<comment type="catalytic activity">
    <reaction evidence="1">
        <text>Hydrolyzes single-stranded DNA or mismatched double-stranded DNA and polynucleotides, releasing free uracil.</text>
        <dbReference type="EC" id="3.2.2.27"/>
    </reaction>
</comment>
<evidence type="ECO:0000256" key="2">
    <source>
        <dbReference type="ARBA" id="ARBA00006521"/>
    </source>
</evidence>
<dbReference type="GO" id="GO:0004844">
    <property type="term" value="F:uracil DNA N-glycosylase activity"/>
    <property type="evidence" value="ECO:0007669"/>
    <property type="project" value="UniProtKB-EC"/>
</dbReference>
<evidence type="ECO:0000259" key="12">
    <source>
        <dbReference type="SMART" id="SM00986"/>
    </source>
</evidence>
<dbReference type="SMART" id="SM00986">
    <property type="entry name" value="UDG"/>
    <property type="match status" value="1"/>
</dbReference>
<dbReference type="PANTHER" id="PTHR33693:SF1">
    <property type="entry name" value="TYPE-4 URACIL-DNA GLYCOSYLASE"/>
    <property type="match status" value="1"/>
</dbReference>
<keyword evidence="13" id="KW-0548">Nucleotidyltransferase</keyword>
<dbReference type="GO" id="GO:0006281">
    <property type="term" value="P:DNA repair"/>
    <property type="evidence" value="ECO:0007669"/>
    <property type="project" value="UniProtKB-KW"/>
</dbReference>
<dbReference type="AlphaFoldDB" id="M1LBT5"/>
<dbReference type="InterPro" id="IPR036895">
    <property type="entry name" value="Uracil-DNA_glycosylase-like_sf"/>
</dbReference>
<dbReference type="GO" id="GO:0051539">
    <property type="term" value="F:4 iron, 4 sulfur cluster binding"/>
    <property type="evidence" value="ECO:0007669"/>
    <property type="project" value="UniProtKB-KW"/>
</dbReference>
<keyword evidence="6" id="KW-0479">Metal-binding</keyword>
<dbReference type="SUPFAM" id="SSF52141">
    <property type="entry name" value="Uracil-DNA glycosylase-like"/>
    <property type="match status" value="1"/>
</dbReference>
<dbReference type="HOGENOM" id="CLU_044815_1_0_4"/>
<evidence type="ECO:0000256" key="1">
    <source>
        <dbReference type="ARBA" id="ARBA00001400"/>
    </source>
</evidence>
<evidence type="ECO:0000256" key="3">
    <source>
        <dbReference type="ARBA" id="ARBA00012030"/>
    </source>
</evidence>